<keyword evidence="4" id="KW-1185">Reference proteome</keyword>
<keyword evidence="2" id="KW-0732">Signal</keyword>
<feature type="chain" id="PRO_5028959787" evidence="2">
    <location>
        <begin position="28"/>
        <end position="186"/>
    </location>
</feature>
<evidence type="ECO:0000256" key="1">
    <source>
        <dbReference type="SAM" id="MobiDB-lite"/>
    </source>
</evidence>
<name>A0A7H9ASQ4_9FLAO</name>
<keyword evidence="3" id="KW-0176">Collagen</keyword>
<reference evidence="3 4" key="1">
    <citation type="journal article" date="2006" name="Int. J. Syst. Evol. Microbiol.">
        <title>Costertonia aggregata gen. nov., sp. nov., a mesophilic marine bacterium of the family Flavobacteriaceae, isolated from a mature biofilm.</title>
        <authorList>
            <person name="Kwon K.K."/>
            <person name="Lee Y.K."/>
            <person name="Lee H.K."/>
        </authorList>
    </citation>
    <scope>NUCLEOTIDE SEQUENCE [LARGE SCALE GENOMIC DNA]</scope>
    <source>
        <strain evidence="3 4">KCCM 42265</strain>
    </source>
</reference>
<protein>
    <submittedName>
        <fullName evidence="3">Collagen-like protein</fullName>
    </submittedName>
</protein>
<feature type="region of interest" description="Disordered" evidence="1">
    <location>
        <begin position="30"/>
        <end position="60"/>
    </location>
</feature>
<feature type="signal peptide" evidence="2">
    <location>
        <begin position="1"/>
        <end position="27"/>
    </location>
</feature>
<evidence type="ECO:0000313" key="4">
    <source>
        <dbReference type="Proteomes" id="UP000509302"/>
    </source>
</evidence>
<sequence>MKTTHSKLKYYLIASMAILALSCSVEEGEDGVDGMDGAPGIQGEQGPPGQDGEDGADGNANVNSYTFDISSVSGVTYGQNIPELTQSVIDDDVVLGYVKRNINWHQLPAIGHFLPFSISADMTPGFYIIDFVDLTDGSDFAITAGELDLLKVVVIESNSNTTSKNTHPDFSKMTYFEVMDYLGLDY</sequence>
<evidence type="ECO:0000313" key="3">
    <source>
        <dbReference type="EMBL" id="QLG46225.1"/>
    </source>
</evidence>
<dbReference type="RefSeq" id="WP_179242506.1">
    <property type="nucleotide sequence ID" value="NZ_CP058595.1"/>
</dbReference>
<gene>
    <name evidence="3" type="ORF">HYG79_13005</name>
</gene>
<feature type="compositionally biased region" description="Low complexity" evidence="1">
    <location>
        <begin position="35"/>
        <end position="50"/>
    </location>
</feature>
<dbReference type="PROSITE" id="PS51257">
    <property type="entry name" value="PROKAR_LIPOPROTEIN"/>
    <property type="match status" value="1"/>
</dbReference>
<organism evidence="3 4">
    <name type="scientific">Costertonia aggregata</name>
    <dbReference type="NCBI Taxonomy" id="343403"/>
    <lineage>
        <taxon>Bacteria</taxon>
        <taxon>Pseudomonadati</taxon>
        <taxon>Bacteroidota</taxon>
        <taxon>Flavobacteriia</taxon>
        <taxon>Flavobacteriales</taxon>
        <taxon>Flavobacteriaceae</taxon>
        <taxon>Costertonia</taxon>
    </lineage>
</organism>
<dbReference type="Proteomes" id="UP000509302">
    <property type="component" value="Chromosome"/>
</dbReference>
<accession>A0A7H9ASQ4</accession>
<dbReference type="Gene3D" id="1.20.5.320">
    <property type="entry name" value="6-Phosphogluconate Dehydrogenase, domain 3"/>
    <property type="match status" value="1"/>
</dbReference>
<dbReference type="EMBL" id="CP058595">
    <property type="protein sequence ID" value="QLG46225.1"/>
    <property type="molecule type" value="Genomic_DNA"/>
</dbReference>
<proteinExistence type="predicted"/>
<evidence type="ECO:0000256" key="2">
    <source>
        <dbReference type="SAM" id="SignalP"/>
    </source>
</evidence>
<dbReference type="KEGG" id="cagg:HYG79_13005"/>
<dbReference type="AlphaFoldDB" id="A0A7H9ASQ4"/>